<dbReference type="Pfam" id="PF14053">
    <property type="entry name" value="DUF4248"/>
    <property type="match status" value="1"/>
</dbReference>
<dbReference type="EMBL" id="JAGUCO010000046">
    <property type="protein sequence ID" value="MBS2101186.1"/>
    <property type="molecule type" value="Genomic_DNA"/>
</dbReference>
<keyword evidence="2" id="KW-1185">Reference proteome</keyword>
<protein>
    <submittedName>
        <fullName evidence="1">DUF4248 domain-containing protein</fullName>
    </submittedName>
</protein>
<accession>A0ABS5K4D1</accession>
<dbReference type="RefSeq" id="WP_212220485.1">
    <property type="nucleotide sequence ID" value="NZ_JAGUCO010000046.1"/>
</dbReference>
<dbReference type="Proteomes" id="UP000708576">
    <property type="component" value="Unassembled WGS sequence"/>
</dbReference>
<evidence type="ECO:0000313" key="2">
    <source>
        <dbReference type="Proteomes" id="UP000708576"/>
    </source>
</evidence>
<proteinExistence type="predicted"/>
<dbReference type="InterPro" id="IPR025342">
    <property type="entry name" value="DUF4248"/>
</dbReference>
<gene>
    <name evidence="1" type="ORF">KEM10_23070</name>
</gene>
<sequence length="78" mass="9181">MILPRTILKQDLAKKLYPQSSNTTSAMQFLRKEIKQSPELTSKLDLLARNRRAHYYTHKQLEIILEHLDISKEEFVGL</sequence>
<evidence type="ECO:0000313" key="1">
    <source>
        <dbReference type="EMBL" id="MBS2101186.1"/>
    </source>
</evidence>
<name>A0ABS5K4D1_9BACT</name>
<organism evidence="1 2">
    <name type="scientific">Carboxylicivirga linearis</name>
    <dbReference type="NCBI Taxonomy" id="1628157"/>
    <lineage>
        <taxon>Bacteria</taxon>
        <taxon>Pseudomonadati</taxon>
        <taxon>Bacteroidota</taxon>
        <taxon>Bacteroidia</taxon>
        <taxon>Marinilabiliales</taxon>
        <taxon>Marinilabiliaceae</taxon>
        <taxon>Carboxylicivirga</taxon>
    </lineage>
</organism>
<reference evidence="1 2" key="1">
    <citation type="journal article" date="2015" name="Int. J. Syst. Evol. Microbiol.">
        <title>Carboxylicivirga linearis sp. nov., isolated from a sea cucumber culture pond.</title>
        <authorList>
            <person name="Wang F.Q."/>
            <person name="Zhou Y.X."/>
            <person name="Lin X.Z."/>
            <person name="Chen G.J."/>
            <person name="Du Z.J."/>
        </authorList>
    </citation>
    <scope>NUCLEOTIDE SEQUENCE [LARGE SCALE GENOMIC DNA]</scope>
    <source>
        <strain evidence="1 2">FB218</strain>
    </source>
</reference>
<comment type="caution">
    <text evidence="1">The sequence shown here is derived from an EMBL/GenBank/DDBJ whole genome shotgun (WGS) entry which is preliminary data.</text>
</comment>